<comment type="caution">
    <text evidence="11">The sequence shown here is derived from an EMBL/GenBank/DDBJ whole genome shotgun (WGS) entry which is preliminary data.</text>
</comment>
<dbReference type="AlphaFoldDB" id="A0A919FAQ4"/>
<name>A0A919FAQ4_9ACTN</name>
<feature type="transmembrane region" description="Helical" evidence="10">
    <location>
        <begin position="253"/>
        <end position="274"/>
    </location>
</feature>
<keyword evidence="7 10" id="KW-1133">Transmembrane helix</keyword>
<feature type="transmembrane region" description="Helical" evidence="10">
    <location>
        <begin position="58"/>
        <end position="80"/>
    </location>
</feature>
<comment type="subcellular location">
    <subcellularLocation>
        <location evidence="1">Cell membrane</location>
        <topology evidence="1">Multi-pass membrane protein</topology>
    </subcellularLocation>
</comment>
<evidence type="ECO:0000256" key="2">
    <source>
        <dbReference type="ARBA" id="ARBA00006434"/>
    </source>
</evidence>
<evidence type="ECO:0000256" key="1">
    <source>
        <dbReference type="ARBA" id="ARBA00004651"/>
    </source>
</evidence>
<dbReference type="GO" id="GO:0005886">
    <property type="term" value="C:plasma membrane"/>
    <property type="evidence" value="ECO:0007669"/>
    <property type="project" value="UniProtKB-SubCell"/>
</dbReference>
<feature type="transmembrane region" description="Helical" evidence="10">
    <location>
        <begin position="165"/>
        <end position="185"/>
    </location>
</feature>
<dbReference type="Proteomes" id="UP000617734">
    <property type="component" value="Unassembled WGS sequence"/>
</dbReference>
<gene>
    <name evidence="11" type="ORF">GCM10018781_01450</name>
</gene>
<proteinExistence type="inferred from homology"/>
<feature type="transmembrane region" description="Helical" evidence="10">
    <location>
        <begin position="20"/>
        <end position="38"/>
    </location>
</feature>
<evidence type="ECO:0000256" key="9">
    <source>
        <dbReference type="RuleBase" id="RU362091"/>
    </source>
</evidence>
<evidence type="ECO:0000256" key="8">
    <source>
        <dbReference type="ARBA" id="ARBA00023136"/>
    </source>
</evidence>
<organism evidence="11 12">
    <name type="scientific">Kitasatospora indigofera</name>
    <dbReference type="NCBI Taxonomy" id="67307"/>
    <lineage>
        <taxon>Bacteria</taxon>
        <taxon>Bacillati</taxon>
        <taxon>Actinomycetota</taxon>
        <taxon>Actinomycetes</taxon>
        <taxon>Kitasatosporales</taxon>
        <taxon>Streptomycetaceae</taxon>
        <taxon>Kitasatospora</taxon>
    </lineage>
</organism>
<feature type="transmembrane region" description="Helical" evidence="10">
    <location>
        <begin position="418"/>
        <end position="442"/>
    </location>
</feature>
<evidence type="ECO:0000313" key="11">
    <source>
        <dbReference type="EMBL" id="GHH59052.1"/>
    </source>
</evidence>
<dbReference type="RefSeq" id="WP_190208746.1">
    <property type="nucleotide sequence ID" value="NZ_BNBO01000001.1"/>
</dbReference>
<dbReference type="InterPro" id="IPR001734">
    <property type="entry name" value="Na/solute_symporter"/>
</dbReference>
<feature type="transmembrane region" description="Helical" evidence="10">
    <location>
        <begin position="197"/>
        <end position="214"/>
    </location>
</feature>
<keyword evidence="12" id="KW-1185">Reference proteome</keyword>
<keyword evidence="4" id="KW-1003">Cell membrane</keyword>
<evidence type="ECO:0000313" key="12">
    <source>
        <dbReference type="Proteomes" id="UP000617734"/>
    </source>
</evidence>
<reference evidence="11" key="2">
    <citation type="submission" date="2020-09" db="EMBL/GenBank/DDBJ databases">
        <authorList>
            <person name="Sun Q."/>
            <person name="Ohkuma M."/>
        </authorList>
    </citation>
    <scope>NUCLEOTIDE SEQUENCE</scope>
    <source>
        <strain evidence="11">JCM 4646</strain>
    </source>
</reference>
<evidence type="ECO:0000256" key="4">
    <source>
        <dbReference type="ARBA" id="ARBA00022475"/>
    </source>
</evidence>
<accession>A0A919FAQ4</accession>
<feature type="transmembrane region" description="Helical" evidence="10">
    <location>
        <begin position="487"/>
        <end position="506"/>
    </location>
</feature>
<sequence length="533" mass="54121">MNDHTVLAAGGSALITPLTGFLLVISLCFMLCLIAGVANDKVADFYAAERSLPTTRNALALCGDLIPATALLSPIGTVALSGYDGMAAATSASAAMVVLLVLAEPLRNTGRFTLGSVLATRTSSRAARIAGAVTTVAVCVPLTVVQLTVAGEATAYVLGSRTPGTALACTVLGGLLIVTFSAFGGMRGTSTIQAGKALLVLGVVTAVAVTATAGQHRTLTELLAHAAAGAGGPRLFHAPGLRFGDTTTGTLDQFSLCLTLAVGSAVLPPLLMRVGASVNGRSARRAASRATVMITLYYGAIVLLGLAAAAGVGARAITADDPQGNSALLLLTNALAHGTSGRILFTAVACAVFVTSLASVAGLTLAGAAALSHDVYAGALRRGDATDGRELAVAQWAIVVLGVVSVLAAVLLHGWSVLFLASFATAAAASVILPALVYTLFWRGFSRTGLLWTLYGSLTCCLLLQVFGPTVSGQPYSLLPGADFHWFPLRNIALVTVPVGFLLGWAGSRLRPGTPAERTAARRAETTMLTGAR</sequence>
<reference evidence="11" key="1">
    <citation type="journal article" date="2014" name="Int. J. Syst. Evol. Microbiol.">
        <title>Complete genome sequence of Corynebacterium casei LMG S-19264T (=DSM 44701T), isolated from a smear-ripened cheese.</title>
        <authorList>
            <consortium name="US DOE Joint Genome Institute (JGI-PGF)"/>
            <person name="Walter F."/>
            <person name="Albersmeier A."/>
            <person name="Kalinowski J."/>
            <person name="Ruckert C."/>
        </authorList>
    </citation>
    <scope>NUCLEOTIDE SEQUENCE</scope>
    <source>
        <strain evidence="11">JCM 4646</strain>
    </source>
</reference>
<dbReference type="PANTHER" id="PTHR48086">
    <property type="entry name" value="SODIUM/PROLINE SYMPORTER-RELATED"/>
    <property type="match status" value="1"/>
</dbReference>
<evidence type="ECO:0000256" key="5">
    <source>
        <dbReference type="ARBA" id="ARBA00022692"/>
    </source>
</evidence>
<feature type="transmembrane region" description="Helical" evidence="10">
    <location>
        <begin position="343"/>
        <end position="371"/>
    </location>
</feature>
<dbReference type="Pfam" id="PF00474">
    <property type="entry name" value="SSF"/>
    <property type="match status" value="1"/>
</dbReference>
<keyword evidence="8 10" id="KW-0472">Membrane</keyword>
<dbReference type="Gene3D" id="1.20.1730.10">
    <property type="entry name" value="Sodium/glucose cotransporter"/>
    <property type="match status" value="1"/>
</dbReference>
<feature type="transmembrane region" description="Helical" evidence="10">
    <location>
        <begin position="449"/>
        <end position="467"/>
    </location>
</feature>
<dbReference type="PROSITE" id="PS50283">
    <property type="entry name" value="NA_SOLUT_SYMP_3"/>
    <property type="match status" value="1"/>
</dbReference>
<dbReference type="InterPro" id="IPR038377">
    <property type="entry name" value="Na/Glc_symporter_sf"/>
</dbReference>
<evidence type="ECO:0000256" key="6">
    <source>
        <dbReference type="ARBA" id="ARBA00022847"/>
    </source>
</evidence>
<feature type="transmembrane region" description="Helical" evidence="10">
    <location>
        <begin position="126"/>
        <end position="145"/>
    </location>
</feature>
<dbReference type="EMBL" id="BNBO01000001">
    <property type="protein sequence ID" value="GHH59052.1"/>
    <property type="molecule type" value="Genomic_DNA"/>
</dbReference>
<dbReference type="InterPro" id="IPR050277">
    <property type="entry name" value="Sodium:Solute_Symporter"/>
</dbReference>
<dbReference type="GO" id="GO:0015293">
    <property type="term" value="F:symporter activity"/>
    <property type="evidence" value="ECO:0007669"/>
    <property type="project" value="UniProtKB-KW"/>
</dbReference>
<evidence type="ECO:0000256" key="7">
    <source>
        <dbReference type="ARBA" id="ARBA00022989"/>
    </source>
</evidence>
<feature type="transmembrane region" description="Helical" evidence="10">
    <location>
        <begin position="391"/>
        <end position="412"/>
    </location>
</feature>
<dbReference type="GeneID" id="95350702"/>
<evidence type="ECO:0000256" key="3">
    <source>
        <dbReference type="ARBA" id="ARBA00022448"/>
    </source>
</evidence>
<dbReference type="GO" id="GO:0015123">
    <property type="term" value="F:acetate transmembrane transporter activity"/>
    <property type="evidence" value="ECO:0007669"/>
    <property type="project" value="TreeGrafter"/>
</dbReference>
<keyword evidence="5 10" id="KW-0812">Transmembrane</keyword>
<dbReference type="GO" id="GO:0006847">
    <property type="term" value="P:plasma membrane acetate transport"/>
    <property type="evidence" value="ECO:0007669"/>
    <property type="project" value="TreeGrafter"/>
</dbReference>
<feature type="transmembrane region" description="Helical" evidence="10">
    <location>
        <begin position="295"/>
        <end position="317"/>
    </location>
</feature>
<protein>
    <submittedName>
        <fullName evidence="11">Cation acetate symporter</fullName>
    </submittedName>
</protein>
<dbReference type="PANTHER" id="PTHR48086:SF6">
    <property type="entry name" value="CATION_ACETATE SYMPORTER ACTP"/>
    <property type="match status" value="1"/>
</dbReference>
<keyword evidence="3" id="KW-0813">Transport</keyword>
<keyword evidence="6" id="KW-0769">Symport</keyword>
<feature type="transmembrane region" description="Helical" evidence="10">
    <location>
        <begin position="86"/>
        <end position="106"/>
    </location>
</feature>
<evidence type="ECO:0000256" key="10">
    <source>
        <dbReference type="SAM" id="Phobius"/>
    </source>
</evidence>
<comment type="similarity">
    <text evidence="2 9">Belongs to the sodium:solute symporter (SSF) (TC 2.A.21) family.</text>
</comment>